<keyword evidence="2" id="KW-1185">Reference proteome</keyword>
<organism evidence="1 2">
    <name type="scientific">Symbiodinium necroappetens</name>
    <dbReference type="NCBI Taxonomy" id="1628268"/>
    <lineage>
        <taxon>Eukaryota</taxon>
        <taxon>Sar</taxon>
        <taxon>Alveolata</taxon>
        <taxon>Dinophyceae</taxon>
        <taxon>Suessiales</taxon>
        <taxon>Symbiodiniaceae</taxon>
        <taxon>Symbiodinium</taxon>
    </lineage>
</organism>
<accession>A0A812VYS6</accession>
<dbReference type="OrthoDB" id="410222at2759"/>
<sequence length="518" mass="57605">MNWGFALAAHPQTSDLQSFRLQRPWFPLARKHFSANRPLFSTASRVRSAKHRHFEQVLWQQAFISELEKAEEELAAEEEGSEHEEAFDDEEALQRLLDSIAPCSGAYSVSVSQSAERQRVDGSSERWTAVKGQQLALKPCEEDACLLLVSNFLFTPESDREESQCLLKRDGQSISSTFSGYSRQRAWSHHVCLPWLDQPGKLAEFEYQVVANAGRQGCHAVIGENKERRQFLGLTLPACQVSWVQDDEVLGLPPGPWRDVNGLHEVIATLPGEKVLVLCTMHYVANWSSELNRGRFTIVRDDVGLDSLADRGLQSVRSLGPSRARTLVMATIDEPPPGPHLYRTRAALTTGDESGVSATLQKERQLVLVRLPGHLVIGPMRPTEPTEITEGSWTEIPGMSLTCSLRRPRDRVLLVYHIDCSPLSHFYEAHFTIFRRKEASSAPAQNLGFSEDFGLDMVFSDYGASSEYPAALLVDTPGTQGPWTYYVAARVANLGTSRDNPPVVVGYSGSISAVLLTR</sequence>
<evidence type="ECO:0000313" key="1">
    <source>
        <dbReference type="EMBL" id="CAE7659718.1"/>
    </source>
</evidence>
<proteinExistence type="predicted"/>
<name>A0A812VYS6_9DINO</name>
<reference evidence="1" key="1">
    <citation type="submission" date="2021-02" db="EMBL/GenBank/DDBJ databases">
        <authorList>
            <person name="Dougan E. K."/>
            <person name="Rhodes N."/>
            <person name="Thang M."/>
            <person name="Chan C."/>
        </authorList>
    </citation>
    <scope>NUCLEOTIDE SEQUENCE</scope>
</reference>
<gene>
    <name evidence="1" type="primary">ANK1</name>
    <name evidence="1" type="ORF">SNEC2469_LOCUS18723</name>
</gene>
<comment type="caution">
    <text evidence="1">The sequence shown here is derived from an EMBL/GenBank/DDBJ whole genome shotgun (WGS) entry which is preliminary data.</text>
</comment>
<protein>
    <submittedName>
        <fullName evidence="1">ANK1 protein</fullName>
    </submittedName>
</protein>
<dbReference type="Proteomes" id="UP000601435">
    <property type="component" value="Unassembled WGS sequence"/>
</dbReference>
<evidence type="ECO:0000313" key="2">
    <source>
        <dbReference type="Proteomes" id="UP000601435"/>
    </source>
</evidence>
<dbReference type="EMBL" id="CAJNJA010031697">
    <property type="protein sequence ID" value="CAE7659718.1"/>
    <property type="molecule type" value="Genomic_DNA"/>
</dbReference>
<dbReference type="AlphaFoldDB" id="A0A812VYS6"/>